<dbReference type="EMBL" id="MJMH01000176">
    <property type="protein sequence ID" value="OLQ90925.1"/>
    <property type="molecule type" value="Genomic_DNA"/>
</dbReference>
<evidence type="ECO:0000313" key="5">
    <source>
        <dbReference type="Proteomes" id="UP000186039"/>
    </source>
</evidence>
<protein>
    <recommendedName>
        <fullName evidence="7">Lipoprotein</fullName>
    </recommendedName>
</protein>
<dbReference type="Proteomes" id="UP000186039">
    <property type="component" value="Unassembled WGS sequence"/>
</dbReference>
<organism evidence="3 6">
    <name type="scientific">Vibrio panuliri</name>
    <dbReference type="NCBI Taxonomy" id="1381081"/>
    <lineage>
        <taxon>Bacteria</taxon>
        <taxon>Pseudomonadati</taxon>
        <taxon>Pseudomonadota</taxon>
        <taxon>Gammaproteobacteria</taxon>
        <taxon>Vibrionales</taxon>
        <taxon>Vibrionaceae</taxon>
        <taxon>Vibrio</taxon>
    </lineage>
</organism>
<dbReference type="PROSITE" id="PS51257">
    <property type="entry name" value="PROKAR_LIPOPROTEIN"/>
    <property type="match status" value="1"/>
</dbReference>
<evidence type="ECO:0000256" key="2">
    <source>
        <dbReference type="SAM" id="SignalP"/>
    </source>
</evidence>
<name>A0A1Q9HCP1_9VIBR</name>
<dbReference type="EMBL" id="MJMJ01000034">
    <property type="protein sequence ID" value="OLQ87155.1"/>
    <property type="molecule type" value="Genomic_DNA"/>
</dbReference>
<dbReference type="STRING" id="1381081.BIY22_11340"/>
<accession>A0A1Q9HCP1</accession>
<dbReference type="RefSeq" id="WP_075710003.1">
    <property type="nucleotide sequence ID" value="NZ_AP019654.1"/>
</dbReference>
<dbReference type="Proteomes" id="UP000186313">
    <property type="component" value="Unassembled WGS sequence"/>
</dbReference>
<evidence type="ECO:0000256" key="1">
    <source>
        <dbReference type="SAM" id="MobiDB-lite"/>
    </source>
</evidence>
<feature type="chain" id="PRO_5043148983" description="Lipoprotein" evidence="2">
    <location>
        <begin position="21"/>
        <end position="75"/>
    </location>
</feature>
<evidence type="ECO:0000313" key="3">
    <source>
        <dbReference type="EMBL" id="OLQ87155.1"/>
    </source>
</evidence>
<dbReference type="OrthoDB" id="5900017at2"/>
<proteinExistence type="predicted"/>
<evidence type="ECO:0008006" key="7">
    <source>
        <dbReference type="Google" id="ProtNLM"/>
    </source>
</evidence>
<evidence type="ECO:0000313" key="6">
    <source>
        <dbReference type="Proteomes" id="UP000186313"/>
    </source>
</evidence>
<gene>
    <name evidence="4" type="ORF">BIY20_10205</name>
    <name evidence="3" type="ORF">BIY22_11340</name>
</gene>
<dbReference type="AlphaFoldDB" id="A0A1Q9HCP1"/>
<sequence length="75" mass="7982">MKHVISISTVFIALSLVGCANEPALGVSVSQLKAEQVYNPNATQENLGYVPDGHGPRSQTSLENYPSAGIAKKRK</sequence>
<evidence type="ECO:0000313" key="4">
    <source>
        <dbReference type="EMBL" id="OLQ90925.1"/>
    </source>
</evidence>
<keyword evidence="2" id="KW-0732">Signal</keyword>
<reference evidence="5 6" key="1">
    <citation type="submission" date="2016-09" db="EMBL/GenBank/DDBJ databases">
        <title>Genomic Taxonomy of the Vibrionaceae.</title>
        <authorList>
            <person name="Gonzalez-Castillo A."/>
            <person name="Gomez-Gil B."/>
            <person name="Enciso-Ibarra K."/>
        </authorList>
    </citation>
    <scope>NUCLEOTIDE SEQUENCE [LARGE SCALE GENOMIC DNA]</scope>
    <source>
        <strain evidence="4 5">CAIM 1902</strain>
        <strain evidence="3 6">CAIM 703</strain>
    </source>
</reference>
<comment type="caution">
    <text evidence="3">The sequence shown here is derived from an EMBL/GenBank/DDBJ whole genome shotgun (WGS) entry which is preliminary data.</text>
</comment>
<feature type="signal peptide" evidence="2">
    <location>
        <begin position="1"/>
        <end position="20"/>
    </location>
</feature>
<feature type="region of interest" description="Disordered" evidence="1">
    <location>
        <begin position="43"/>
        <end position="75"/>
    </location>
</feature>
<keyword evidence="5" id="KW-1185">Reference proteome</keyword>